<reference evidence="2 3" key="1">
    <citation type="submission" date="2017-11" db="EMBL/GenBank/DDBJ databases">
        <title>De-novo sequencing of pomegranate (Punica granatum L.) genome.</title>
        <authorList>
            <person name="Akparov Z."/>
            <person name="Amiraslanov A."/>
            <person name="Hajiyeva S."/>
            <person name="Abbasov M."/>
            <person name="Kaur K."/>
            <person name="Hamwieh A."/>
            <person name="Solovyev V."/>
            <person name="Salamov A."/>
            <person name="Braich B."/>
            <person name="Kosarev P."/>
            <person name="Mahmoud A."/>
            <person name="Hajiyev E."/>
            <person name="Babayeva S."/>
            <person name="Izzatullayeva V."/>
            <person name="Mammadov A."/>
            <person name="Mammadov A."/>
            <person name="Sharifova S."/>
            <person name="Ojaghi J."/>
            <person name="Eynullazada K."/>
            <person name="Bayramov B."/>
            <person name="Abdulazimova A."/>
            <person name="Shahmuradov I."/>
        </authorList>
    </citation>
    <scope>NUCLEOTIDE SEQUENCE [LARGE SCALE GENOMIC DNA]</scope>
    <source>
        <strain evidence="3">cv. AG2017</strain>
        <tissue evidence="2">Leaf</tissue>
    </source>
</reference>
<keyword evidence="1" id="KW-0732">Signal</keyword>
<feature type="signal peptide" evidence="1">
    <location>
        <begin position="1"/>
        <end position="17"/>
    </location>
</feature>
<name>A0A2I0I9M9_PUNGR</name>
<protein>
    <submittedName>
        <fullName evidence="2">Uncharacterized protein</fullName>
    </submittedName>
</protein>
<evidence type="ECO:0000256" key="1">
    <source>
        <dbReference type="SAM" id="SignalP"/>
    </source>
</evidence>
<sequence length="104" mass="11456">MGCRVQATFVFGNLVIATLELLDHDWDHISMFSLVARSRPDAGPKPDARLYGPECGLSSGPALGVSTFPWGRVMDTREKESLLIILRLEGRGRISYPGLGVWNI</sequence>
<organism evidence="2 3">
    <name type="scientific">Punica granatum</name>
    <name type="common">Pomegranate</name>
    <dbReference type="NCBI Taxonomy" id="22663"/>
    <lineage>
        <taxon>Eukaryota</taxon>
        <taxon>Viridiplantae</taxon>
        <taxon>Streptophyta</taxon>
        <taxon>Embryophyta</taxon>
        <taxon>Tracheophyta</taxon>
        <taxon>Spermatophyta</taxon>
        <taxon>Magnoliopsida</taxon>
        <taxon>eudicotyledons</taxon>
        <taxon>Gunneridae</taxon>
        <taxon>Pentapetalae</taxon>
        <taxon>rosids</taxon>
        <taxon>malvids</taxon>
        <taxon>Myrtales</taxon>
        <taxon>Lythraceae</taxon>
        <taxon>Punica</taxon>
    </lineage>
</organism>
<dbReference type="EMBL" id="PGOL01003506">
    <property type="protein sequence ID" value="PKI40705.1"/>
    <property type="molecule type" value="Genomic_DNA"/>
</dbReference>
<gene>
    <name evidence="2" type="ORF">CRG98_038905</name>
</gene>
<evidence type="ECO:0000313" key="2">
    <source>
        <dbReference type="EMBL" id="PKI40705.1"/>
    </source>
</evidence>
<dbReference type="AlphaFoldDB" id="A0A2I0I9M9"/>
<dbReference type="Proteomes" id="UP000233551">
    <property type="component" value="Unassembled WGS sequence"/>
</dbReference>
<accession>A0A2I0I9M9</accession>
<evidence type="ECO:0000313" key="3">
    <source>
        <dbReference type="Proteomes" id="UP000233551"/>
    </source>
</evidence>
<keyword evidence="3" id="KW-1185">Reference proteome</keyword>
<proteinExistence type="predicted"/>
<comment type="caution">
    <text evidence="2">The sequence shown here is derived from an EMBL/GenBank/DDBJ whole genome shotgun (WGS) entry which is preliminary data.</text>
</comment>
<feature type="chain" id="PRO_5014127919" evidence="1">
    <location>
        <begin position="18"/>
        <end position="104"/>
    </location>
</feature>